<dbReference type="Proteomes" id="UP000033618">
    <property type="component" value="Unassembled WGS sequence"/>
</dbReference>
<organism evidence="2 3">
    <name type="scientific">Robbsia andropogonis</name>
    <dbReference type="NCBI Taxonomy" id="28092"/>
    <lineage>
        <taxon>Bacteria</taxon>
        <taxon>Pseudomonadati</taxon>
        <taxon>Pseudomonadota</taxon>
        <taxon>Betaproteobacteria</taxon>
        <taxon>Burkholderiales</taxon>
        <taxon>Burkholderiaceae</taxon>
        <taxon>Robbsia</taxon>
    </lineage>
</organism>
<evidence type="ECO:0000313" key="2">
    <source>
        <dbReference type="EMBL" id="KKB64370.1"/>
    </source>
</evidence>
<dbReference type="STRING" id="28092.WM40_05395"/>
<accession>A0A0F5K350</accession>
<evidence type="ECO:0000313" key="3">
    <source>
        <dbReference type="Proteomes" id="UP000033618"/>
    </source>
</evidence>
<dbReference type="PATRIC" id="fig|28092.6.peg.1284"/>
<dbReference type="EMBL" id="LAQU01000004">
    <property type="protein sequence ID" value="KKB64370.1"/>
    <property type="molecule type" value="Genomic_DNA"/>
</dbReference>
<sequence length="151" mass="16458">MSRIVMIGDVFSKVQRLAPQDIRLYAEHVDDMHPLHHDESAAKAAGFPNILASGSQPTAYFLATVTAHFAKFAQPLLQDFAIKVHRPVIAGDTLTMTWTVVDAFWKNELNGDLTTLEGTVTNQREQTVLSATAKVLIKPRSAEVATSAGSL</sequence>
<proteinExistence type="predicted"/>
<name>A0A0F5K350_9BURK</name>
<comment type="caution">
    <text evidence="2">The sequence shown here is derived from an EMBL/GenBank/DDBJ whole genome shotgun (WGS) entry which is preliminary data.</text>
</comment>
<dbReference type="PANTHER" id="PTHR43664:SF1">
    <property type="entry name" value="BETA-METHYLMALYL-COA DEHYDRATASE"/>
    <property type="match status" value="1"/>
</dbReference>
<gene>
    <name evidence="2" type="ORF">WM40_05395</name>
</gene>
<protein>
    <recommendedName>
        <fullName evidence="1">MaoC-like domain-containing protein</fullName>
    </recommendedName>
</protein>
<reference evidence="2 3" key="1">
    <citation type="submission" date="2015-03" db="EMBL/GenBank/DDBJ databases">
        <title>Draft Genome Sequence of Burkholderia andropogonis type strain ICMP2807, isolated from Sorghum bicolor.</title>
        <authorList>
            <person name="Lopes-Santos L."/>
            <person name="Castro D.B."/>
            <person name="Ottoboni L.M."/>
            <person name="Park D."/>
            <person name="Weirc B.S."/>
            <person name="Destefano S.A."/>
        </authorList>
    </citation>
    <scope>NUCLEOTIDE SEQUENCE [LARGE SCALE GENOMIC DNA]</scope>
    <source>
        <strain evidence="2 3">ICMP2807</strain>
    </source>
</reference>
<dbReference type="InterPro" id="IPR052342">
    <property type="entry name" value="MCH/BMMD"/>
</dbReference>
<dbReference type="RefSeq" id="WP_024905163.1">
    <property type="nucleotide sequence ID" value="NZ_CADFGU010000008.1"/>
</dbReference>
<dbReference type="OrthoDB" id="9801625at2"/>
<dbReference type="SUPFAM" id="SSF54637">
    <property type="entry name" value="Thioesterase/thiol ester dehydrase-isomerase"/>
    <property type="match status" value="1"/>
</dbReference>
<dbReference type="InterPro" id="IPR029069">
    <property type="entry name" value="HotDog_dom_sf"/>
</dbReference>
<dbReference type="Gene3D" id="3.10.129.10">
    <property type="entry name" value="Hotdog Thioesterase"/>
    <property type="match status" value="1"/>
</dbReference>
<dbReference type="PANTHER" id="PTHR43664">
    <property type="entry name" value="MONOAMINE OXIDASE-RELATED"/>
    <property type="match status" value="1"/>
</dbReference>
<dbReference type="InterPro" id="IPR002539">
    <property type="entry name" value="MaoC-like_dom"/>
</dbReference>
<evidence type="ECO:0000259" key="1">
    <source>
        <dbReference type="Pfam" id="PF01575"/>
    </source>
</evidence>
<keyword evidence="3" id="KW-1185">Reference proteome</keyword>
<dbReference type="CDD" id="cd03441">
    <property type="entry name" value="R_hydratase_like"/>
    <property type="match status" value="1"/>
</dbReference>
<dbReference type="AlphaFoldDB" id="A0A0F5K350"/>
<dbReference type="Pfam" id="PF01575">
    <property type="entry name" value="MaoC_dehydratas"/>
    <property type="match status" value="1"/>
</dbReference>
<feature type="domain" description="MaoC-like" evidence="1">
    <location>
        <begin position="14"/>
        <end position="102"/>
    </location>
</feature>